<comment type="caution">
    <text evidence="2">The sequence shown here is derived from an EMBL/GenBank/DDBJ whole genome shotgun (WGS) entry which is preliminary data.</text>
</comment>
<keyword evidence="3" id="KW-1185">Reference proteome</keyword>
<feature type="compositionally biased region" description="Basic and acidic residues" evidence="1">
    <location>
        <begin position="9"/>
        <end position="21"/>
    </location>
</feature>
<evidence type="ECO:0000313" key="3">
    <source>
        <dbReference type="Proteomes" id="UP000826656"/>
    </source>
</evidence>
<sequence length="84" mass="9592">MMSVSEGKIIIDQDETTKENHASVAPSQMKYSRSQSMSNTTLFQFGSLTPIEVDFLRKTLEGSLEKDNYKENEVDGWTFVTHKK</sequence>
<organism evidence="2 3">
    <name type="scientific">Solanum tuberosum</name>
    <name type="common">Potato</name>
    <dbReference type="NCBI Taxonomy" id="4113"/>
    <lineage>
        <taxon>Eukaryota</taxon>
        <taxon>Viridiplantae</taxon>
        <taxon>Streptophyta</taxon>
        <taxon>Embryophyta</taxon>
        <taxon>Tracheophyta</taxon>
        <taxon>Spermatophyta</taxon>
        <taxon>Magnoliopsida</taxon>
        <taxon>eudicotyledons</taxon>
        <taxon>Gunneridae</taxon>
        <taxon>Pentapetalae</taxon>
        <taxon>asterids</taxon>
        <taxon>lamiids</taxon>
        <taxon>Solanales</taxon>
        <taxon>Solanaceae</taxon>
        <taxon>Solanoideae</taxon>
        <taxon>Solaneae</taxon>
        <taxon>Solanum</taxon>
    </lineage>
</organism>
<dbReference type="Proteomes" id="UP000826656">
    <property type="component" value="Unassembled WGS sequence"/>
</dbReference>
<dbReference type="EMBL" id="JAIVGD010000023">
    <property type="protein sequence ID" value="KAH0743198.1"/>
    <property type="molecule type" value="Genomic_DNA"/>
</dbReference>
<reference evidence="2 3" key="1">
    <citation type="journal article" date="2021" name="bioRxiv">
        <title>Chromosome-scale and haplotype-resolved genome assembly of a tetraploid potato cultivar.</title>
        <authorList>
            <person name="Sun H."/>
            <person name="Jiao W.-B."/>
            <person name="Krause K."/>
            <person name="Campoy J.A."/>
            <person name="Goel M."/>
            <person name="Folz-Donahue K."/>
            <person name="Kukat C."/>
            <person name="Huettel B."/>
            <person name="Schneeberger K."/>
        </authorList>
    </citation>
    <scope>NUCLEOTIDE SEQUENCE [LARGE SCALE GENOMIC DNA]</scope>
    <source>
        <strain evidence="2">SolTubOtavaFocal</strain>
        <tissue evidence="2">Leaves</tissue>
    </source>
</reference>
<accession>A0ABQ7U9P3</accession>
<feature type="region of interest" description="Disordered" evidence="1">
    <location>
        <begin position="1"/>
        <end position="32"/>
    </location>
</feature>
<name>A0ABQ7U9P3_SOLTU</name>
<protein>
    <submittedName>
        <fullName evidence="2">Uncharacterized protein</fullName>
    </submittedName>
</protein>
<evidence type="ECO:0000313" key="2">
    <source>
        <dbReference type="EMBL" id="KAH0743198.1"/>
    </source>
</evidence>
<gene>
    <name evidence="2" type="ORF">KY290_031191</name>
</gene>
<proteinExistence type="predicted"/>
<evidence type="ECO:0000256" key="1">
    <source>
        <dbReference type="SAM" id="MobiDB-lite"/>
    </source>
</evidence>